<evidence type="ECO:0000313" key="2">
    <source>
        <dbReference type="Proteomes" id="UP000005709"/>
    </source>
</evidence>
<dbReference type="Proteomes" id="UP000005709">
    <property type="component" value="Unassembled WGS sequence"/>
</dbReference>
<accession>C8PEY0</accession>
<comment type="caution">
    <text evidence="1">The sequence shown here is derived from an EMBL/GenBank/DDBJ whole genome shotgun (WGS) entry which is preliminary data.</text>
</comment>
<dbReference type="AlphaFoldDB" id="C8PEY0"/>
<name>C8PEY0_9BACT</name>
<dbReference type="EMBL" id="ACYG01000009">
    <property type="protein sequence ID" value="EEV18608.1"/>
    <property type="molecule type" value="Genomic_DNA"/>
</dbReference>
<evidence type="ECO:0000313" key="1">
    <source>
        <dbReference type="EMBL" id="EEV18608.1"/>
    </source>
</evidence>
<protein>
    <submittedName>
        <fullName evidence="1">Uncharacterized protein</fullName>
    </submittedName>
</protein>
<reference evidence="1 2" key="1">
    <citation type="submission" date="2009-07" db="EMBL/GenBank/DDBJ databases">
        <authorList>
            <person name="Madupu R."/>
            <person name="Sebastian Y."/>
            <person name="Durkin A.S."/>
            <person name="Torralba M."/>
            <person name="Methe B."/>
            <person name="Sutton G.G."/>
            <person name="Strausberg R.L."/>
            <person name="Nelson K.E."/>
        </authorList>
    </citation>
    <scope>NUCLEOTIDE SEQUENCE [LARGE SCALE GENOMIC DNA]</scope>
    <source>
        <strain evidence="1 2">RM3268</strain>
    </source>
</reference>
<proteinExistence type="predicted"/>
<organism evidence="1 2">
    <name type="scientific">Campylobacter gracilis RM3268</name>
    <dbReference type="NCBI Taxonomy" id="553220"/>
    <lineage>
        <taxon>Bacteria</taxon>
        <taxon>Pseudomonadati</taxon>
        <taxon>Campylobacterota</taxon>
        <taxon>Epsilonproteobacteria</taxon>
        <taxon>Campylobacterales</taxon>
        <taxon>Campylobacteraceae</taxon>
        <taxon>Campylobacter</taxon>
    </lineage>
</organism>
<gene>
    <name evidence="1" type="ORF">CAMGR0001_2620</name>
</gene>
<sequence length="46" mass="5529">MPQAARRIYHDKVEYKLKSKPKFEREACIKFLAKAVRRLKKHCKIA</sequence>
<keyword evidence="2" id="KW-1185">Reference proteome</keyword>